<comment type="catalytic activity">
    <reaction evidence="12">
        <text>[L-4-(L-arginin-2-N-yl)aspartate](n) + L-aspartate + ATP = [L-4-(L-arginin-2-N-yl)aspartate](n)-L-aspartate + ADP + phosphate + H(+)</text>
        <dbReference type="Rhea" id="RHEA:13277"/>
        <dbReference type="Rhea" id="RHEA-COMP:13728"/>
        <dbReference type="Rhea" id="RHEA-COMP:13733"/>
        <dbReference type="ChEBI" id="CHEBI:15378"/>
        <dbReference type="ChEBI" id="CHEBI:29991"/>
        <dbReference type="ChEBI" id="CHEBI:30616"/>
        <dbReference type="ChEBI" id="CHEBI:43474"/>
        <dbReference type="ChEBI" id="CHEBI:137986"/>
        <dbReference type="ChEBI" id="CHEBI:137990"/>
        <dbReference type="ChEBI" id="CHEBI:456216"/>
        <dbReference type="EC" id="6.3.2.29"/>
    </reaction>
</comment>
<dbReference type="InterPro" id="IPR011810">
    <property type="entry name" value="Cya_phycin_syn"/>
</dbReference>
<dbReference type="EC" id="6.3.2.29" evidence="5"/>
<evidence type="ECO:0000313" key="15">
    <source>
        <dbReference type="EMBL" id="MBP1468773.1"/>
    </source>
</evidence>
<dbReference type="Gene3D" id="3.40.1190.10">
    <property type="entry name" value="Mur-like, catalytic domain"/>
    <property type="match status" value="1"/>
</dbReference>
<keyword evidence="16" id="KW-1185">Reference proteome</keyword>
<name>A0ABS4DH79_9CHLR</name>
<reference evidence="15 16" key="1">
    <citation type="submission" date="2021-03" db="EMBL/GenBank/DDBJ databases">
        <authorList>
            <person name="Grouzdev D.S."/>
        </authorList>
    </citation>
    <scope>NUCLEOTIDE SEQUENCE [LARGE SCALE GENOMIC DNA]</scope>
    <source>
        <strain evidence="15 16">M50-1</strain>
    </source>
</reference>
<evidence type="ECO:0000256" key="7">
    <source>
        <dbReference type="ARBA" id="ARBA00022598"/>
    </source>
</evidence>
<dbReference type="NCBIfam" id="TIGR02068">
    <property type="entry name" value="cya_phycin_syn"/>
    <property type="match status" value="1"/>
</dbReference>
<proteinExistence type="inferred from homology"/>
<protein>
    <recommendedName>
        <fullName evidence="6">Cyanophycin synthetase</fullName>
        <ecNumber evidence="5">6.3.2.29</ecNumber>
        <ecNumber evidence="4">6.3.2.30</ecNumber>
    </recommendedName>
    <alternativeName>
        <fullName evidence="10">Cyanophycin synthase</fullName>
    </alternativeName>
</protein>
<evidence type="ECO:0000256" key="10">
    <source>
        <dbReference type="ARBA" id="ARBA00031353"/>
    </source>
</evidence>
<evidence type="ECO:0000256" key="13">
    <source>
        <dbReference type="PROSITE-ProRule" id="PRU00409"/>
    </source>
</evidence>
<evidence type="ECO:0000256" key="2">
    <source>
        <dbReference type="ARBA" id="ARBA00009060"/>
    </source>
</evidence>
<evidence type="ECO:0000256" key="6">
    <source>
        <dbReference type="ARBA" id="ARBA00022036"/>
    </source>
</evidence>
<sequence>MRVLETQIFRGPNPYGYRPVIRLTLDLEELEEYPSDRIPGFTDRLIELIPSLQEHGCSYGEPGGFVLRLREGTWIGHIVEHIALELQCLAGTEVTYGKTRSVPDQPGLYFVIYSYREERVGREAGNLALRLVRSLLPAHLPSALQGDERASFDFVRERDDLISRAQDLVLGPTTASLVDEARKRGIPAIRLDDQSLVQLGYGKHQQRIRAAVTGQTSYIAVETASDKELTIRLLGDVGIPVPRHRRVRSAEDAAAAAEALDFPLVVKPLDVSHGRGVSLNLNTVEEVVRAFEVACEYSSDVLVETFLQGNDYRVLVINGEVVAVAERVPAHVIGDGKHTIAELIELVNRDPRRGFGHEKVLTKIKLNHQSDLLLERAGYTLATVLASGERFALAATANLSTGGTAIDRTTEIHYETREIARRAALIVGLDVAGIDVITPDISQPLREVGGGIVEVNAGPGFRMHLQPSEGTPRNVARFVIDMLFPPGQPTRIPILSITGTNGKTTTARMVAHILKMHGQRVGLTTTDGIYIDGELYLKGDLTGPWSARMVLKDPTIEAAVLETARGGILREGLGFERCDVGAVLNVSNDHLGLRGIHTVEQIAEIKGLVVEVVRDDGASVLNADDPLVAAMADRAEGRLIYFSMHGGESASDLVKNHIANGGTAVVLQAGVRGDMIAIYDAEQYIPLLWTHLIPATLEGKALHNVANALAATAIAYAHGVTIENIRQGLRTFNTSFYQAPGRLNIFDEHPFRVLVDYGHNPAAFAAMRELVERLRPSYPRVIGVVSSPGDRRNQDIAEAGGILGTMFDLLILKEDDDRRGRAPGEVIGILREAALAAGMPAAQIVDVPKELEAVRYAMNLAEPGELVIIFADNITGVWKEVIYHPRGATEGRIG</sequence>
<keyword evidence="8 13" id="KW-0547">Nucleotide-binding</keyword>
<dbReference type="PANTHER" id="PTHR23135:SF18">
    <property type="entry name" value="CYANOPHYCIN SYNTHETASE"/>
    <property type="match status" value="1"/>
</dbReference>
<dbReference type="Pfam" id="PF18921">
    <property type="entry name" value="Cyanophycin_syn"/>
    <property type="match status" value="1"/>
</dbReference>
<evidence type="ECO:0000256" key="9">
    <source>
        <dbReference type="ARBA" id="ARBA00022840"/>
    </source>
</evidence>
<dbReference type="Gene3D" id="3.30.470.20">
    <property type="entry name" value="ATP-grasp fold, B domain"/>
    <property type="match status" value="2"/>
</dbReference>
<dbReference type="Proteomes" id="UP001193081">
    <property type="component" value="Unassembled WGS sequence"/>
</dbReference>
<organism evidence="15 16">
    <name type="scientific">Candidatus Chloroploca mongolica</name>
    <dbReference type="NCBI Taxonomy" id="2528176"/>
    <lineage>
        <taxon>Bacteria</taxon>
        <taxon>Bacillati</taxon>
        <taxon>Chloroflexota</taxon>
        <taxon>Chloroflexia</taxon>
        <taxon>Chloroflexales</taxon>
        <taxon>Chloroflexineae</taxon>
        <taxon>Oscillochloridaceae</taxon>
        <taxon>Candidatus Chloroploca</taxon>
    </lineage>
</organism>
<gene>
    <name evidence="15" type="primary">cphA</name>
    <name evidence="15" type="ORF">EYB53_023890</name>
</gene>
<dbReference type="Gene3D" id="3.90.190.20">
    <property type="entry name" value="Mur ligase, C-terminal domain"/>
    <property type="match status" value="1"/>
</dbReference>
<dbReference type="PROSITE" id="PS01011">
    <property type="entry name" value="FOLYLPOLYGLU_SYNT_1"/>
    <property type="match status" value="1"/>
</dbReference>
<dbReference type="SUPFAM" id="SSF53623">
    <property type="entry name" value="MurD-like peptide ligases, catalytic domain"/>
    <property type="match status" value="1"/>
</dbReference>
<dbReference type="NCBIfam" id="NF010623">
    <property type="entry name" value="PRK14016.1"/>
    <property type="match status" value="1"/>
</dbReference>
<dbReference type="Pfam" id="PF08443">
    <property type="entry name" value="RimK"/>
    <property type="match status" value="1"/>
</dbReference>
<dbReference type="InterPro" id="IPR036615">
    <property type="entry name" value="Mur_ligase_C_dom_sf"/>
</dbReference>
<dbReference type="InterPro" id="IPR013651">
    <property type="entry name" value="ATP-grasp_RimK-type"/>
</dbReference>
<comment type="catalytic activity">
    <reaction evidence="11">
        <text>[L-4-(L-arginin-2-N-yl)aspartate](n)-L-aspartate + L-arginine + ATP = [L-4-(L-arginin-2-N-yl)aspartate](n+1) + ADP + phosphate + H(+)</text>
        <dbReference type="Rhea" id="RHEA:23888"/>
        <dbReference type="Rhea" id="RHEA-COMP:13732"/>
        <dbReference type="Rhea" id="RHEA-COMP:13733"/>
        <dbReference type="ChEBI" id="CHEBI:15378"/>
        <dbReference type="ChEBI" id="CHEBI:30616"/>
        <dbReference type="ChEBI" id="CHEBI:32682"/>
        <dbReference type="ChEBI" id="CHEBI:43474"/>
        <dbReference type="ChEBI" id="CHEBI:137986"/>
        <dbReference type="ChEBI" id="CHEBI:137990"/>
        <dbReference type="ChEBI" id="CHEBI:456216"/>
        <dbReference type="EC" id="6.3.2.30"/>
    </reaction>
</comment>
<dbReference type="InterPro" id="IPR036565">
    <property type="entry name" value="Mur-like_cat_sf"/>
</dbReference>
<dbReference type="SUPFAM" id="SSF56059">
    <property type="entry name" value="Glutathione synthetase ATP-binding domain-like"/>
    <property type="match status" value="1"/>
</dbReference>
<dbReference type="Pfam" id="PF08245">
    <property type="entry name" value="Mur_ligase_M"/>
    <property type="match status" value="1"/>
</dbReference>
<dbReference type="InterPro" id="IPR018109">
    <property type="entry name" value="Folylpolyglutamate_synth_CS"/>
</dbReference>
<evidence type="ECO:0000256" key="8">
    <source>
        <dbReference type="ARBA" id="ARBA00022741"/>
    </source>
</evidence>
<dbReference type="EC" id="6.3.2.30" evidence="4"/>
<evidence type="ECO:0000313" key="16">
    <source>
        <dbReference type="Proteomes" id="UP001193081"/>
    </source>
</evidence>
<comment type="function">
    <text evidence="1">Catalyzes the ATP-dependent polymerization of arginine and aspartate to multi-L-arginyl-poly-L-aspartic acid (cyanophycin; a water-insoluble reserve polymer).</text>
</comment>
<evidence type="ECO:0000256" key="12">
    <source>
        <dbReference type="ARBA" id="ARBA00048425"/>
    </source>
</evidence>
<comment type="caution">
    <text evidence="15">The sequence shown here is derived from an EMBL/GenBank/DDBJ whole genome shotgun (WGS) entry which is preliminary data.</text>
</comment>
<comment type="subunit">
    <text evidence="3">Homodimer.</text>
</comment>
<evidence type="ECO:0000259" key="14">
    <source>
        <dbReference type="PROSITE" id="PS50975"/>
    </source>
</evidence>
<dbReference type="PROSITE" id="PS50975">
    <property type="entry name" value="ATP_GRASP"/>
    <property type="match status" value="1"/>
</dbReference>
<evidence type="ECO:0000256" key="5">
    <source>
        <dbReference type="ARBA" id="ARBA00013005"/>
    </source>
</evidence>
<dbReference type="InterPro" id="IPR011761">
    <property type="entry name" value="ATP-grasp"/>
</dbReference>
<dbReference type="PANTHER" id="PTHR23135">
    <property type="entry name" value="MUR LIGASE FAMILY MEMBER"/>
    <property type="match status" value="1"/>
</dbReference>
<comment type="similarity">
    <text evidence="2">In the C-terminal section; belongs to the MurCDEF family.</text>
</comment>
<evidence type="ECO:0000256" key="1">
    <source>
        <dbReference type="ARBA" id="ARBA00003184"/>
    </source>
</evidence>
<evidence type="ECO:0000256" key="3">
    <source>
        <dbReference type="ARBA" id="ARBA00011738"/>
    </source>
</evidence>
<evidence type="ECO:0000256" key="11">
    <source>
        <dbReference type="ARBA" id="ARBA00048094"/>
    </source>
</evidence>
<dbReference type="GO" id="GO:0071161">
    <property type="term" value="F:cyanophycin synthetase activity (L-arginine-adding)"/>
    <property type="evidence" value="ECO:0007669"/>
    <property type="project" value="UniProtKB-EC"/>
</dbReference>
<dbReference type="GO" id="GO:0071160">
    <property type="term" value="F:cyanophycin synthetase activity (L-aspartate-adding)"/>
    <property type="evidence" value="ECO:0007669"/>
    <property type="project" value="UniProtKB-EC"/>
</dbReference>
<evidence type="ECO:0000256" key="4">
    <source>
        <dbReference type="ARBA" id="ARBA00012968"/>
    </source>
</evidence>
<dbReference type="Pfam" id="PF02875">
    <property type="entry name" value="Mur_ligase_C"/>
    <property type="match status" value="1"/>
</dbReference>
<dbReference type="EMBL" id="SIJK02000093">
    <property type="protein sequence ID" value="MBP1468773.1"/>
    <property type="molecule type" value="Genomic_DNA"/>
</dbReference>
<dbReference type="InterPro" id="IPR013221">
    <property type="entry name" value="Mur_ligase_cen"/>
</dbReference>
<dbReference type="InterPro" id="IPR044019">
    <property type="entry name" value="Cyanophycin_syn_N"/>
</dbReference>
<keyword evidence="7 15" id="KW-0436">Ligase</keyword>
<dbReference type="RefSeq" id="WP_135481860.1">
    <property type="nucleotide sequence ID" value="NZ_SIJK02000093.1"/>
</dbReference>
<dbReference type="SUPFAM" id="SSF53244">
    <property type="entry name" value="MurD-like peptide ligases, peptide-binding domain"/>
    <property type="match status" value="1"/>
</dbReference>
<dbReference type="InterPro" id="IPR004101">
    <property type="entry name" value="Mur_ligase_C"/>
</dbReference>
<feature type="domain" description="ATP-grasp" evidence="14">
    <location>
        <begin position="231"/>
        <end position="484"/>
    </location>
</feature>
<keyword evidence="9 13" id="KW-0067">ATP-binding</keyword>
<accession>A0ABS4DH79</accession>